<evidence type="ECO:0008006" key="3">
    <source>
        <dbReference type="Google" id="ProtNLM"/>
    </source>
</evidence>
<evidence type="ECO:0000313" key="1">
    <source>
        <dbReference type="EMBL" id="MQL89848.1"/>
    </source>
</evidence>
<name>A0A843V1J7_COLES</name>
<gene>
    <name evidence="1" type="ORF">Taro_022429</name>
</gene>
<accession>A0A843V1J7</accession>
<evidence type="ECO:0000313" key="2">
    <source>
        <dbReference type="Proteomes" id="UP000652761"/>
    </source>
</evidence>
<dbReference type="AlphaFoldDB" id="A0A843V1J7"/>
<dbReference type="Proteomes" id="UP000652761">
    <property type="component" value="Unassembled WGS sequence"/>
</dbReference>
<proteinExistence type="predicted"/>
<comment type="caution">
    <text evidence="1">The sequence shown here is derived from an EMBL/GenBank/DDBJ whole genome shotgun (WGS) entry which is preliminary data.</text>
</comment>
<keyword evidence="2" id="KW-1185">Reference proteome</keyword>
<protein>
    <recommendedName>
        <fullName evidence="3">Retrotransposon gag domain-containing protein</fullName>
    </recommendedName>
</protein>
<organism evidence="1 2">
    <name type="scientific">Colocasia esculenta</name>
    <name type="common">Wild taro</name>
    <name type="synonym">Arum esculentum</name>
    <dbReference type="NCBI Taxonomy" id="4460"/>
    <lineage>
        <taxon>Eukaryota</taxon>
        <taxon>Viridiplantae</taxon>
        <taxon>Streptophyta</taxon>
        <taxon>Embryophyta</taxon>
        <taxon>Tracheophyta</taxon>
        <taxon>Spermatophyta</taxon>
        <taxon>Magnoliopsida</taxon>
        <taxon>Liliopsida</taxon>
        <taxon>Araceae</taxon>
        <taxon>Aroideae</taxon>
        <taxon>Colocasieae</taxon>
        <taxon>Colocasia</taxon>
    </lineage>
</organism>
<sequence>MPKGAFEDITSTRLLPLGRLRSRKRETESLHPLKKKATILLSLWHLVVGVVHLLVRMSRGERRGLSSRPQHHRDLLYFLLHHQQIMEYSCKAQAPAPVPQGHDHGGPSIMERFKRMAPPSLKGESDPLLAESWTREIEKIFRAIRCVEEDKERADVWWASLLQTRFKDGAVEVAWDKFVRLFQTMFVPEHIKDKME</sequence>
<dbReference type="OrthoDB" id="728678at2759"/>
<dbReference type="EMBL" id="NMUH01001183">
    <property type="protein sequence ID" value="MQL89848.1"/>
    <property type="molecule type" value="Genomic_DNA"/>
</dbReference>
<reference evidence="1" key="1">
    <citation type="submission" date="2017-07" db="EMBL/GenBank/DDBJ databases">
        <title>Taro Niue Genome Assembly and Annotation.</title>
        <authorList>
            <person name="Atibalentja N."/>
            <person name="Keating K."/>
            <person name="Fields C.J."/>
        </authorList>
    </citation>
    <scope>NUCLEOTIDE SEQUENCE</scope>
    <source>
        <strain evidence="1">Niue_2</strain>
        <tissue evidence="1">Leaf</tissue>
    </source>
</reference>